<evidence type="ECO:0000256" key="1">
    <source>
        <dbReference type="SAM" id="MobiDB-lite"/>
    </source>
</evidence>
<dbReference type="PANTHER" id="PTHR35889">
    <property type="entry name" value="CYCLOINULO-OLIGOSACCHARIDE FRUCTANOTRANSFERASE-RELATED"/>
    <property type="match status" value="1"/>
</dbReference>
<evidence type="ECO:0000313" key="5">
    <source>
        <dbReference type="EMBL" id="QDT05496.1"/>
    </source>
</evidence>
<dbReference type="InterPro" id="IPR011444">
    <property type="entry name" value="DUF1549"/>
</dbReference>
<dbReference type="Pfam" id="PF07583">
    <property type="entry name" value="PSCyt2"/>
    <property type="match status" value="1"/>
</dbReference>
<feature type="domain" description="Cytochrome C Planctomycete-type" evidence="4">
    <location>
        <begin position="177"/>
        <end position="221"/>
    </location>
</feature>
<proteinExistence type="predicted"/>
<feature type="domain" description="DUF1553" evidence="3">
    <location>
        <begin position="844"/>
        <end position="1106"/>
    </location>
</feature>
<evidence type="ECO:0000259" key="3">
    <source>
        <dbReference type="Pfam" id="PF07587"/>
    </source>
</evidence>
<dbReference type="Pfam" id="PF07587">
    <property type="entry name" value="PSD1"/>
    <property type="match status" value="1"/>
</dbReference>
<keyword evidence="6" id="KW-1185">Reference proteome</keyword>
<evidence type="ECO:0000259" key="4">
    <source>
        <dbReference type="Pfam" id="PF07635"/>
    </source>
</evidence>
<dbReference type="PANTHER" id="PTHR35889:SF3">
    <property type="entry name" value="F-BOX DOMAIN-CONTAINING PROTEIN"/>
    <property type="match status" value="1"/>
</dbReference>
<feature type="compositionally biased region" description="Low complexity" evidence="1">
    <location>
        <begin position="139"/>
        <end position="156"/>
    </location>
</feature>
<sequence>MADRDAEPTRYFVSPRGHRPVRIARWSCGSNTPEHAIIRIPPGPGRRVIRMSKHRDAYDLSPPSLSDGRDQRMPSSTGFYASDPERSRLFESHPIQTQSHAGVDSPSTGIDRLLRGPFLALAFGALLATGLNAASAAPQDAVPQDAAPQDAVPGDQTTTPIKVSYNRDVRPILSQHCFQCHGPDEEARQADLRLDIAGDADLDSILDRIQSDDPDTQMPPPQANKPINLSKRQILESWVNDGAPYQTHWAFLPPTGTTIPEGVHPVDHFIDARLAQAGRTRSPMASAHARIRRVYLDLIGLPPTPEVADQFAANPTPESYTAIVDELLQSPRYGERWARRWLDLARYADTNGYEKDRDRSIWPYRDWVIRAFNADMPFDQFTIAQIAGDMLPNPTPDQLVATGFHRNTMLNEEGGIDPLEFRYHAMTDRVATTGTTWLGLTTGCAQCHTHKYDPITHHDYFGIMAYLNNADEPDYFLPIDEDESQRQARMAEADRLLDQLESHWPQPEPESEHPSAPETAATKTAGTKPAKTTAANAVRDIETAFTQWLANEQKNRTDWTTLIPESMSANVPYLSQESDGVIFAAGDTSKHDIYTFQFTAGDAAVHSIRLDAFPDDRLPGRGPGMTYYEGRKGDFYLTEFQLSDSQGEPIPIADASEDFAKNAFGKHPVSAKHAIDGDIQTGWSVAEVGAGLPHAAVFNLQQPIQAGQRFTLTMHFGRHFASSLGKFKISSTDNPEPIRASLLTMDSMSPELWTALTREDAADDPDVRRLFLMQAPEVKAYADTIRSLREPPHGTLTLVMRERPPESARTTFLHHRGEFTQPTEEVGPRLPEALLESTDTVPTNRLEFARWLVSPHNPLTARVVANRQWAAFFGVGIVSTTDDLGMQGESPSHPRLLDYLAVHFMENGWSIKNLHRLIVTSETYQQSAVTADADTADAVVRGDDRLLGRFPRRRLEAEIIRDASLAASGLLNDQMFGPPVRPPQPESAVSANYSKSKWTASPGADRFRRSVYTYQKRTAPFEMFMTFDGTSGESCVAKRDVSNTPLQALTLMNDPMFVEIAESYGKRMAAMQPDAETPPAQSIATGFRWLMTRPPTANELELLSQFHAQHGDWTATARVLLCIDEAINQN</sequence>
<feature type="region of interest" description="Disordered" evidence="1">
    <location>
        <begin position="55"/>
        <end position="83"/>
    </location>
</feature>
<evidence type="ECO:0000259" key="2">
    <source>
        <dbReference type="Pfam" id="PF07583"/>
    </source>
</evidence>
<dbReference type="KEGG" id="rlc:K227x_38960"/>
<dbReference type="InterPro" id="IPR022655">
    <property type="entry name" value="DUF1553"/>
</dbReference>
<feature type="domain" description="DUF1549" evidence="2">
    <location>
        <begin position="265"/>
        <end position="471"/>
    </location>
</feature>
<feature type="region of interest" description="Disordered" evidence="1">
    <location>
        <begin position="504"/>
        <end position="535"/>
    </location>
</feature>
<feature type="region of interest" description="Disordered" evidence="1">
    <location>
        <begin position="139"/>
        <end position="160"/>
    </location>
</feature>
<dbReference type="Proteomes" id="UP000318538">
    <property type="component" value="Chromosome"/>
</dbReference>
<evidence type="ECO:0000313" key="6">
    <source>
        <dbReference type="Proteomes" id="UP000318538"/>
    </source>
</evidence>
<reference evidence="5 6" key="1">
    <citation type="submission" date="2019-02" db="EMBL/GenBank/DDBJ databases">
        <title>Deep-cultivation of Planctomycetes and their phenomic and genomic characterization uncovers novel biology.</title>
        <authorList>
            <person name="Wiegand S."/>
            <person name="Jogler M."/>
            <person name="Boedeker C."/>
            <person name="Pinto D."/>
            <person name="Vollmers J."/>
            <person name="Rivas-Marin E."/>
            <person name="Kohn T."/>
            <person name="Peeters S.H."/>
            <person name="Heuer A."/>
            <person name="Rast P."/>
            <person name="Oberbeckmann S."/>
            <person name="Bunk B."/>
            <person name="Jeske O."/>
            <person name="Meyerdierks A."/>
            <person name="Storesund J.E."/>
            <person name="Kallscheuer N."/>
            <person name="Luecker S."/>
            <person name="Lage O.M."/>
            <person name="Pohl T."/>
            <person name="Merkel B.J."/>
            <person name="Hornburger P."/>
            <person name="Mueller R.-W."/>
            <person name="Bruemmer F."/>
            <person name="Labrenz M."/>
            <person name="Spormann A.M."/>
            <person name="Op den Camp H."/>
            <person name="Overmann J."/>
            <person name="Amann R."/>
            <person name="Jetten M.S.M."/>
            <person name="Mascher T."/>
            <person name="Medema M.H."/>
            <person name="Devos D.P."/>
            <person name="Kaster A.-K."/>
            <person name="Ovreas L."/>
            <person name="Rohde M."/>
            <person name="Galperin M.Y."/>
            <person name="Jogler C."/>
        </authorList>
    </citation>
    <scope>NUCLEOTIDE SEQUENCE [LARGE SCALE GENOMIC DNA]</scope>
    <source>
        <strain evidence="5 6">K22_7</strain>
    </source>
</reference>
<dbReference type="InterPro" id="IPR011429">
    <property type="entry name" value="Cyt_c_Planctomycete-type"/>
</dbReference>
<name>A0A517NED3_9BACT</name>
<dbReference type="Pfam" id="PF07635">
    <property type="entry name" value="PSCyt1"/>
    <property type="match status" value="1"/>
</dbReference>
<dbReference type="AlphaFoldDB" id="A0A517NED3"/>
<organism evidence="5 6">
    <name type="scientific">Rubripirellula lacrimiformis</name>
    <dbReference type="NCBI Taxonomy" id="1930273"/>
    <lineage>
        <taxon>Bacteria</taxon>
        <taxon>Pseudomonadati</taxon>
        <taxon>Planctomycetota</taxon>
        <taxon>Planctomycetia</taxon>
        <taxon>Pirellulales</taxon>
        <taxon>Pirellulaceae</taxon>
        <taxon>Rubripirellula</taxon>
    </lineage>
</organism>
<gene>
    <name evidence="5" type="ORF">K227x_38960</name>
</gene>
<feature type="compositionally biased region" description="Low complexity" evidence="1">
    <location>
        <begin position="516"/>
        <end position="535"/>
    </location>
</feature>
<accession>A0A517NED3</accession>
<protein>
    <submittedName>
        <fullName evidence="5">Planctomycete cytochrome C</fullName>
    </submittedName>
</protein>
<dbReference type="EMBL" id="CP036525">
    <property type="protein sequence ID" value="QDT05496.1"/>
    <property type="molecule type" value="Genomic_DNA"/>
</dbReference>